<protein>
    <submittedName>
        <fullName evidence="2">4Fe-4S ferredoxin</fullName>
    </submittedName>
</protein>
<dbReference type="RefSeq" id="WP_187032192.1">
    <property type="nucleotide sequence ID" value="NZ_AP023420.1"/>
</dbReference>
<reference evidence="2" key="1">
    <citation type="submission" date="2020-09" db="EMBL/GenBank/DDBJ databases">
        <title>New species isolated from human feces.</title>
        <authorList>
            <person name="Kitahara M."/>
            <person name="Shigeno Y."/>
            <person name="Shime M."/>
            <person name="Matsumoto Y."/>
            <person name="Nakamura S."/>
            <person name="Motooka D."/>
            <person name="Fukuoka S."/>
            <person name="Nishikawa H."/>
            <person name="Benno Y."/>
        </authorList>
    </citation>
    <scope>NUCLEOTIDE SEQUENCE</scope>
    <source>
        <strain evidence="2">MM59</strain>
    </source>
</reference>
<accession>A0A810QAV1</accession>
<keyword evidence="3" id="KW-1185">Reference proteome</keyword>
<dbReference type="InterPro" id="IPR017896">
    <property type="entry name" value="4Fe4S_Fe-S-bd"/>
</dbReference>
<dbReference type="Gene3D" id="3.30.70.20">
    <property type="match status" value="1"/>
</dbReference>
<organism evidence="2 3">
    <name type="scientific">Pusillibacter faecalis</name>
    <dbReference type="NCBI Taxonomy" id="2714358"/>
    <lineage>
        <taxon>Bacteria</taxon>
        <taxon>Bacillati</taxon>
        <taxon>Bacillota</taxon>
        <taxon>Clostridia</taxon>
        <taxon>Eubacteriales</taxon>
        <taxon>Oscillospiraceae</taxon>
        <taxon>Pusillibacter</taxon>
    </lineage>
</organism>
<dbReference type="KEGG" id="pfaa:MM59RIKEN_24130"/>
<evidence type="ECO:0000259" key="1">
    <source>
        <dbReference type="PROSITE" id="PS51379"/>
    </source>
</evidence>
<dbReference type="EMBL" id="AP023420">
    <property type="protein sequence ID" value="BCK85094.1"/>
    <property type="molecule type" value="Genomic_DNA"/>
</dbReference>
<dbReference type="Proteomes" id="UP000679848">
    <property type="component" value="Chromosome"/>
</dbReference>
<dbReference type="Pfam" id="PF12838">
    <property type="entry name" value="Fer4_7"/>
    <property type="match status" value="1"/>
</dbReference>
<dbReference type="AlphaFoldDB" id="A0A810QAV1"/>
<proteinExistence type="predicted"/>
<evidence type="ECO:0000313" key="2">
    <source>
        <dbReference type="EMBL" id="BCK85094.1"/>
    </source>
</evidence>
<dbReference type="SUPFAM" id="SSF54862">
    <property type="entry name" value="4Fe-4S ferredoxins"/>
    <property type="match status" value="1"/>
</dbReference>
<evidence type="ECO:0000313" key="3">
    <source>
        <dbReference type="Proteomes" id="UP000679848"/>
    </source>
</evidence>
<name>A0A810QAV1_9FIRM</name>
<dbReference type="PROSITE" id="PS51379">
    <property type="entry name" value="4FE4S_FER_2"/>
    <property type="match status" value="1"/>
</dbReference>
<feature type="domain" description="4Fe-4S ferredoxin-type" evidence="1">
    <location>
        <begin position="61"/>
        <end position="91"/>
    </location>
</feature>
<gene>
    <name evidence="2" type="ORF">MM59RIKEN_24130</name>
</gene>
<sequence>MYLEHGIMTTEELRAIGHYPSEERMRKGPVAVCECLQRIPCNPCESSCPFHAITIGEDISNLPELDADKCVGCGSCITHCSGLACFVLDKSYSDTVGSVSFPYEYLHDFKKGDTVKAADRGGNYVCDGVVLKEITTTKSDRTTVVTLEVPIAYVDEVRSVYRAHEYERPEWMKGAREDV</sequence>